<keyword evidence="5 8" id="KW-0812">Transmembrane</keyword>
<keyword evidence="4" id="KW-1003">Cell membrane</keyword>
<comment type="caution">
    <text evidence="9">The sequence shown here is derived from an EMBL/GenBank/DDBJ whole genome shotgun (WGS) entry which is preliminary data.</text>
</comment>
<evidence type="ECO:0000256" key="4">
    <source>
        <dbReference type="ARBA" id="ARBA00022475"/>
    </source>
</evidence>
<evidence type="ECO:0000256" key="7">
    <source>
        <dbReference type="ARBA" id="ARBA00023136"/>
    </source>
</evidence>
<organism evidence="9 10">
    <name type="scientific">Pedococcus ginsenosidimutans</name>
    <dbReference type="NCBI Taxonomy" id="490570"/>
    <lineage>
        <taxon>Bacteria</taxon>
        <taxon>Bacillati</taxon>
        <taxon>Actinomycetota</taxon>
        <taxon>Actinomycetes</taxon>
        <taxon>Micrococcales</taxon>
        <taxon>Intrasporangiaceae</taxon>
        <taxon>Pedococcus</taxon>
    </lineage>
</organism>
<protein>
    <submittedName>
        <fullName evidence="9">AzlC family ABC transporter permease</fullName>
    </submittedName>
</protein>
<evidence type="ECO:0000313" key="9">
    <source>
        <dbReference type="EMBL" id="GAA4732983.1"/>
    </source>
</evidence>
<keyword evidence="7 8" id="KW-0472">Membrane</keyword>
<feature type="transmembrane region" description="Helical" evidence="8">
    <location>
        <begin position="130"/>
        <end position="151"/>
    </location>
</feature>
<dbReference type="InterPro" id="IPR011606">
    <property type="entry name" value="Brnchd-chn_aa_trnsp_permease"/>
</dbReference>
<keyword evidence="3" id="KW-0813">Transport</keyword>
<evidence type="ECO:0000256" key="1">
    <source>
        <dbReference type="ARBA" id="ARBA00004651"/>
    </source>
</evidence>
<evidence type="ECO:0000256" key="5">
    <source>
        <dbReference type="ARBA" id="ARBA00022692"/>
    </source>
</evidence>
<reference evidence="10" key="1">
    <citation type="journal article" date="2019" name="Int. J. Syst. Evol. Microbiol.">
        <title>The Global Catalogue of Microorganisms (GCM) 10K type strain sequencing project: providing services to taxonomists for standard genome sequencing and annotation.</title>
        <authorList>
            <consortium name="The Broad Institute Genomics Platform"/>
            <consortium name="The Broad Institute Genome Sequencing Center for Infectious Disease"/>
            <person name="Wu L."/>
            <person name="Ma J."/>
        </authorList>
    </citation>
    <scope>NUCLEOTIDE SEQUENCE [LARGE SCALE GENOMIC DNA]</scope>
    <source>
        <strain evidence="10">JCM 18961</strain>
    </source>
</reference>
<feature type="transmembrane region" description="Helical" evidence="8">
    <location>
        <begin position="163"/>
        <end position="181"/>
    </location>
</feature>
<evidence type="ECO:0000256" key="3">
    <source>
        <dbReference type="ARBA" id="ARBA00022448"/>
    </source>
</evidence>
<name>A0ABP8YM87_9MICO</name>
<keyword evidence="6 8" id="KW-1133">Transmembrane helix</keyword>
<comment type="similarity">
    <text evidence="2">Belongs to the AzlC family.</text>
</comment>
<comment type="subcellular location">
    <subcellularLocation>
        <location evidence="1">Cell membrane</location>
        <topology evidence="1">Multi-pass membrane protein</topology>
    </subcellularLocation>
</comment>
<proteinExistence type="inferred from homology"/>
<keyword evidence="10" id="KW-1185">Reference proteome</keyword>
<dbReference type="Proteomes" id="UP001500556">
    <property type="component" value="Unassembled WGS sequence"/>
</dbReference>
<feature type="transmembrane region" description="Helical" evidence="8">
    <location>
        <begin position="20"/>
        <end position="43"/>
    </location>
</feature>
<sequence>MTLALEPARRRAVLRQSLSVAVATGAYGVSFGALSVAAGLDLLQTQALSLLLFSGGSQFAFVGVLAAGPAGAPAAIATSTLLGVRNGLYGLQVARLLGARGARRVAAAQLTIDESTAVGVAQPEAAAGRLGFWATGVGVFVLWNLTTLVGALAGDAMGDPRRYGLDAAAAAAFCALLWPRLRSVDAFAIAALAAVVAVVLAPHAPAGVPVLVAATTALVAGAWRRAHHDPVPPHHWADEEAGR</sequence>
<dbReference type="PANTHER" id="PTHR34979">
    <property type="entry name" value="INNER MEMBRANE PROTEIN YGAZ"/>
    <property type="match status" value="1"/>
</dbReference>
<accession>A0ABP8YM87</accession>
<dbReference type="Pfam" id="PF03591">
    <property type="entry name" value="AzlC"/>
    <property type="match status" value="1"/>
</dbReference>
<evidence type="ECO:0000313" key="10">
    <source>
        <dbReference type="Proteomes" id="UP001500556"/>
    </source>
</evidence>
<evidence type="ECO:0000256" key="2">
    <source>
        <dbReference type="ARBA" id="ARBA00010735"/>
    </source>
</evidence>
<dbReference type="RefSeq" id="WP_345505192.1">
    <property type="nucleotide sequence ID" value="NZ_BAABLO010000013.1"/>
</dbReference>
<evidence type="ECO:0000256" key="8">
    <source>
        <dbReference type="SAM" id="Phobius"/>
    </source>
</evidence>
<feature type="transmembrane region" description="Helical" evidence="8">
    <location>
        <begin position="187"/>
        <end position="220"/>
    </location>
</feature>
<evidence type="ECO:0000256" key="6">
    <source>
        <dbReference type="ARBA" id="ARBA00022989"/>
    </source>
</evidence>
<dbReference type="EMBL" id="BAABLO010000013">
    <property type="protein sequence ID" value="GAA4732983.1"/>
    <property type="molecule type" value="Genomic_DNA"/>
</dbReference>
<gene>
    <name evidence="9" type="ORF">GCM10025782_35410</name>
</gene>
<dbReference type="PANTHER" id="PTHR34979:SF1">
    <property type="entry name" value="INNER MEMBRANE PROTEIN YGAZ"/>
    <property type="match status" value="1"/>
</dbReference>